<gene>
    <name evidence="2" type="ORF">BofuT4_uP080180.1</name>
</gene>
<dbReference type="EMBL" id="FQ790341">
    <property type="protein sequence ID" value="CCD52223.1"/>
    <property type="molecule type" value="Genomic_DNA"/>
</dbReference>
<evidence type="ECO:0000256" key="1">
    <source>
        <dbReference type="SAM" id="MobiDB-lite"/>
    </source>
</evidence>
<accession>G2YKS5</accession>
<reference evidence="3" key="1">
    <citation type="journal article" date="2011" name="PLoS Genet.">
        <title>Genomic analysis of the necrotrophic fungal pathogens Sclerotinia sclerotiorum and Botrytis cinerea.</title>
        <authorList>
            <person name="Amselem J."/>
            <person name="Cuomo C.A."/>
            <person name="van Kan J.A."/>
            <person name="Viaud M."/>
            <person name="Benito E.P."/>
            <person name="Couloux A."/>
            <person name="Coutinho P.M."/>
            <person name="de Vries R.P."/>
            <person name="Dyer P.S."/>
            <person name="Fillinger S."/>
            <person name="Fournier E."/>
            <person name="Gout L."/>
            <person name="Hahn M."/>
            <person name="Kohn L."/>
            <person name="Lapalu N."/>
            <person name="Plummer K.M."/>
            <person name="Pradier J.M."/>
            <person name="Quevillon E."/>
            <person name="Sharon A."/>
            <person name="Simon A."/>
            <person name="ten Have A."/>
            <person name="Tudzynski B."/>
            <person name="Tudzynski P."/>
            <person name="Wincker P."/>
            <person name="Andrew M."/>
            <person name="Anthouard V."/>
            <person name="Beever R.E."/>
            <person name="Beffa R."/>
            <person name="Benoit I."/>
            <person name="Bouzid O."/>
            <person name="Brault B."/>
            <person name="Chen Z."/>
            <person name="Choquer M."/>
            <person name="Collemare J."/>
            <person name="Cotton P."/>
            <person name="Danchin E.G."/>
            <person name="Da Silva C."/>
            <person name="Gautier A."/>
            <person name="Giraud C."/>
            <person name="Giraud T."/>
            <person name="Gonzalez C."/>
            <person name="Grossetete S."/>
            <person name="Guldener U."/>
            <person name="Henrissat B."/>
            <person name="Howlett B.J."/>
            <person name="Kodira C."/>
            <person name="Kretschmer M."/>
            <person name="Lappartient A."/>
            <person name="Leroch M."/>
            <person name="Levis C."/>
            <person name="Mauceli E."/>
            <person name="Neuveglise C."/>
            <person name="Oeser B."/>
            <person name="Pearson M."/>
            <person name="Poulain J."/>
            <person name="Poussereau N."/>
            <person name="Quesneville H."/>
            <person name="Rascle C."/>
            <person name="Schumacher J."/>
            <person name="Segurens B."/>
            <person name="Sexton A."/>
            <person name="Silva E."/>
            <person name="Sirven C."/>
            <person name="Soanes D.M."/>
            <person name="Talbot N.J."/>
            <person name="Templeton M."/>
            <person name="Yandava C."/>
            <person name="Yarden O."/>
            <person name="Zeng Q."/>
            <person name="Rollins J.A."/>
            <person name="Lebrun M.H."/>
            <person name="Dickman M."/>
        </authorList>
    </citation>
    <scope>NUCLEOTIDE SEQUENCE [LARGE SCALE GENOMIC DNA]</scope>
    <source>
        <strain evidence="3">T4</strain>
    </source>
</reference>
<dbReference type="Proteomes" id="UP000008177">
    <property type="component" value="Unplaced contigs"/>
</dbReference>
<dbReference type="HOGENOM" id="CLU_3319967_0_0_1"/>
<dbReference type="AlphaFoldDB" id="G2YKS5"/>
<proteinExistence type="predicted"/>
<dbReference type="InParanoid" id="G2YKS5"/>
<feature type="region of interest" description="Disordered" evidence="1">
    <location>
        <begin position="1"/>
        <end position="24"/>
    </location>
</feature>
<evidence type="ECO:0000313" key="3">
    <source>
        <dbReference type="Proteomes" id="UP000008177"/>
    </source>
</evidence>
<sequence length="39" mass="4211">MAKQSTCEYVSMPASGDGTTLTPNTAEEREFFQTISSPP</sequence>
<organism evidence="2 3">
    <name type="scientific">Botryotinia fuckeliana (strain T4)</name>
    <name type="common">Noble rot fungus</name>
    <name type="synonym">Botrytis cinerea</name>
    <dbReference type="NCBI Taxonomy" id="999810"/>
    <lineage>
        <taxon>Eukaryota</taxon>
        <taxon>Fungi</taxon>
        <taxon>Dikarya</taxon>
        <taxon>Ascomycota</taxon>
        <taxon>Pezizomycotina</taxon>
        <taxon>Leotiomycetes</taxon>
        <taxon>Helotiales</taxon>
        <taxon>Sclerotiniaceae</taxon>
        <taxon>Botrytis</taxon>
    </lineage>
</organism>
<protein>
    <submittedName>
        <fullName evidence="2">Uncharacterized protein</fullName>
    </submittedName>
</protein>
<name>G2YKS5_BOTF4</name>
<evidence type="ECO:0000313" key="2">
    <source>
        <dbReference type="EMBL" id="CCD52223.1"/>
    </source>
</evidence>